<name>A0A1W6P1U7_9RHOB</name>
<dbReference type="RefSeq" id="WP_085786778.1">
    <property type="nucleotide sequence ID" value="NZ_CP019937.1"/>
</dbReference>
<feature type="chain" id="PRO_5013003956" evidence="1">
    <location>
        <begin position="23"/>
        <end position="274"/>
    </location>
</feature>
<dbReference type="EMBL" id="CP019937">
    <property type="protein sequence ID" value="ARO15371.1"/>
    <property type="molecule type" value="Genomic_DNA"/>
</dbReference>
<reference evidence="2 3" key="1">
    <citation type="submission" date="2017-02" db="EMBL/GenBank/DDBJ databases">
        <title>Ketogulonicigenium robustum SPU B003 Genome sequencing and assembly.</title>
        <authorList>
            <person name="Li Y."/>
            <person name="Liu L."/>
            <person name="Wang C."/>
            <person name="Zhang M."/>
            <person name="Zhang T."/>
            <person name="Zhang Y."/>
        </authorList>
    </citation>
    <scope>NUCLEOTIDE SEQUENCE [LARGE SCALE GENOMIC DNA]</scope>
    <source>
        <strain evidence="2 3">SPU_B003</strain>
    </source>
</reference>
<dbReference type="InterPro" id="IPR007433">
    <property type="entry name" value="DUF481"/>
</dbReference>
<gene>
    <name evidence="2" type="primary">ydiY</name>
    <name evidence="2" type="ORF">BVG79_02031</name>
</gene>
<dbReference type="AlphaFoldDB" id="A0A1W6P1U7"/>
<organism evidence="2 3">
    <name type="scientific">Ketogulonicigenium robustum</name>
    <dbReference type="NCBI Taxonomy" id="92947"/>
    <lineage>
        <taxon>Bacteria</taxon>
        <taxon>Pseudomonadati</taxon>
        <taxon>Pseudomonadota</taxon>
        <taxon>Alphaproteobacteria</taxon>
        <taxon>Rhodobacterales</taxon>
        <taxon>Roseobacteraceae</taxon>
        <taxon>Ketogulonicigenium</taxon>
    </lineage>
</organism>
<accession>A0A1W6P1U7</accession>
<evidence type="ECO:0000313" key="3">
    <source>
        <dbReference type="Proteomes" id="UP000242447"/>
    </source>
</evidence>
<keyword evidence="1" id="KW-0732">Signal</keyword>
<sequence length="274" mass="29800">MQTRNIFVVAAVAALTAASAQAQTSAFVNQDTISDTIDDLRDDVADDLKRDVDAFGNEGRPLGFTGSLAARANIASGNSDTKDVGLGANFGYFDGLNGHEFALSYAYSEDSDAAETNRLMLGYDYTRELNSSVYAYGKISYIDDKFGSYTKDTFAGVGLGYRVFNDPAMQWSIAAGPGFRWAEDDNGDSYDEFAASISSDYLYRINATTLFTNDTDVIWSDTDTYVSNDMAISVAMTDTLSLRGSILTQYHTDPLEGKKSTDNTYGLAIVYSIH</sequence>
<evidence type="ECO:0000313" key="2">
    <source>
        <dbReference type="EMBL" id="ARO15371.1"/>
    </source>
</evidence>
<proteinExistence type="predicted"/>
<dbReference type="Proteomes" id="UP000242447">
    <property type="component" value="Chromosome"/>
</dbReference>
<dbReference type="OrthoDB" id="7631035at2"/>
<evidence type="ECO:0000256" key="1">
    <source>
        <dbReference type="SAM" id="SignalP"/>
    </source>
</evidence>
<feature type="signal peptide" evidence="1">
    <location>
        <begin position="1"/>
        <end position="22"/>
    </location>
</feature>
<dbReference type="Pfam" id="PF04338">
    <property type="entry name" value="DUF481"/>
    <property type="match status" value="1"/>
</dbReference>
<keyword evidence="3" id="KW-1185">Reference proteome</keyword>
<dbReference type="KEGG" id="kro:BVG79_02031"/>
<dbReference type="STRING" id="92947.BVG79_02031"/>
<protein>
    <submittedName>
        <fullName evidence="2">Salt-stress induced outer membrane protein</fullName>
    </submittedName>
</protein>